<name>A0A1K1NLG7_SELRU</name>
<evidence type="ECO:0000313" key="2">
    <source>
        <dbReference type="EMBL" id="SFW36143.1"/>
    </source>
</evidence>
<dbReference type="EMBL" id="FPJA01000006">
    <property type="protein sequence ID" value="SFW36143.1"/>
    <property type="molecule type" value="Genomic_DNA"/>
</dbReference>
<dbReference type="InterPro" id="IPR036457">
    <property type="entry name" value="PPM-type-like_dom_sf"/>
</dbReference>
<gene>
    <name evidence="2" type="ORF">SAMN02910323_1471</name>
</gene>
<feature type="domain" description="PPM-type phosphatase" evidence="1">
    <location>
        <begin position="16"/>
        <end position="201"/>
    </location>
</feature>
<dbReference type="Proteomes" id="UP000182958">
    <property type="component" value="Unassembled WGS sequence"/>
</dbReference>
<dbReference type="Gene3D" id="3.60.40.10">
    <property type="entry name" value="PPM-type phosphatase domain"/>
    <property type="match status" value="1"/>
</dbReference>
<evidence type="ECO:0000259" key="1">
    <source>
        <dbReference type="Pfam" id="PF13672"/>
    </source>
</evidence>
<proteinExistence type="predicted"/>
<dbReference type="SUPFAM" id="SSF81606">
    <property type="entry name" value="PP2C-like"/>
    <property type="match status" value="1"/>
</dbReference>
<protein>
    <submittedName>
        <fullName evidence="2">Serine/threonine protein phosphatase PrpC</fullName>
    </submittedName>
</protein>
<dbReference type="InterPro" id="IPR001932">
    <property type="entry name" value="PPM-type_phosphatase-like_dom"/>
</dbReference>
<dbReference type="RefSeq" id="WP_072306110.1">
    <property type="nucleotide sequence ID" value="NZ_FPJA01000006.1"/>
</dbReference>
<dbReference type="Pfam" id="PF13672">
    <property type="entry name" value="PP2C_2"/>
    <property type="match status" value="1"/>
</dbReference>
<reference evidence="3" key="1">
    <citation type="submission" date="2016-11" db="EMBL/GenBank/DDBJ databases">
        <authorList>
            <person name="Varghese N."/>
            <person name="Submissions S."/>
        </authorList>
    </citation>
    <scope>NUCLEOTIDE SEQUENCE [LARGE SCALE GENOMIC DNA]</scope>
    <source>
        <strain evidence="3">C3</strain>
    </source>
</reference>
<evidence type="ECO:0000313" key="3">
    <source>
        <dbReference type="Proteomes" id="UP000182958"/>
    </source>
</evidence>
<dbReference type="AlphaFoldDB" id="A0A1K1NLG7"/>
<sequence length="249" mass="27125">MDLIYGWQAIGYSCQGRAHLRTGLPNQDYWLQGGAEDYMLAAVSDGMGSCPQARLGAQATCRAFQAAAKEFLAYGQGELIVDDPRGYLQRVAALRTEIIRFKGVELRDADSTGLLAFFYEDRVLLAQLGDGVVLAIDALGRPLRILHDGKTESFLNQVRGFGSSGMARGWKAAVLPQALVEAVLLCTDGVEMEPLAEYAHLAADLQAEAVGGISSCQRAICQLLEDWPRYGSQDDKTLVFAFKSQRSKL</sequence>
<organism evidence="2 3">
    <name type="scientific">Selenomonas ruminantium</name>
    <dbReference type="NCBI Taxonomy" id="971"/>
    <lineage>
        <taxon>Bacteria</taxon>
        <taxon>Bacillati</taxon>
        <taxon>Bacillota</taxon>
        <taxon>Negativicutes</taxon>
        <taxon>Selenomonadales</taxon>
        <taxon>Selenomonadaceae</taxon>
        <taxon>Selenomonas</taxon>
    </lineage>
</organism>
<keyword evidence="3" id="KW-1185">Reference proteome</keyword>
<accession>A0A1K1NLG7</accession>